<feature type="transmembrane region" description="Helical" evidence="2">
    <location>
        <begin position="275"/>
        <end position="295"/>
    </location>
</feature>
<dbReference type="Proteomes" id="UP000241818">
    <property type="component" value="Unassembled WGS sequence"/>
</dbReference>
<feature type="transmembrane region" description="Helical" evidence="2">
    <location>
        <begin position="242"/>
        <end position="266"/>
    </location>
</feature>
<accession>A0A2T3BFD5</accession>
<evidence type="ECO:0000313" key="4">
    <source>
        <dbReference type="Proteomes" id="UP000241818"/>
    </source>
</evidence>
<dbReference type="RefSeq" id="XP_024725651.1">
    <property type="nucleotide sequence ID" value="XM_024865072.1"/>
</dbReference>
<feature type="compositionally biased region" description="Low complexity" evidence="1">
    <location>
        <begin position="414"/>
        <end position="427"/>
    </location>
</feature>
<name>A0A2T3BFD5_AMORE</name>
<evidence type="ECO:0000256" key="2">
    <source>
        <dbReference type="SAM" id="Phobius"/>
    </source>
</evidence>
<feature type="transmembrane region" description="Helical" evidence="2">
    <location>
        <begin position="62"/>
        <end position="82"/>
    </location>
</feature>
<keyword evidence="4" id="KW-1185">Reference proteome</keyword>
<reference evidence="3 4" key="1">
    <citation type="journal article" date="2018" name="New Phytol.">
        <title>Comparative genomics and transcriptomics depict ericoid mycorrhizal fungi as versatile saprotrophs and plant mutualists.</title>
        <authorList>
            <person name="Martino E."/>
            <person name="Morin E."/>
            <person name="Grelet G.A."/>
            <person name="Kuo A."/>
            <person name="Kohler A."/>
            <person name="Daghino S."/>
            <person name="Barry K.W."/>
            <person name="Cichocki N."/>
            <person name="Clum A."/>
            <person name="Dockter R.B."/>
            <person name="Hainaut M."/>
            <person name="Kuo R.C."/>
            <person name="LaButti K."/>
            <person name="Lindahl B.D."/>
            <person name="Lindquist E.A."/>
            <person name="Lipzen A."/>
            <person name="Khouja H.R."/>
            <person name="Magnuson J."/>
            <person name="Murat C."/>
            <person name="Ohm R.A."/>
            <person name="Singer S.W."/>
            <person name="Spatafora J.W."/>
            <person name="Wang M."/>
            <person name="Veneault-Fourrey C."/>
            <person name="Henrissat B."/>
            <person name="Grigoriev I.V."/>
            <person name="Martin F.M."/>
            <person name="Perotto S."/>
        </authorList>
    </citation>
    <scope>NUCLEOTIDE SEQUENCE [LARGE SCALE GENOMIC DNA]</scope>
    <source>
        <strain evidence="3 4">ATCC 22711</strain>
    </source>
</reference>
<dbReference type="EMBL" id="KZ679006">
    <property type="protein sequence ID" value="PSS28126.1"/>
    <property type="molecule type" value="Genomic_DNA"/>
</dbReference>
<feature type="region of interest" description="Disordered" evidence="1">
    <location>
        <begin position="406"/>
        <end position="429"/>
    </location>
</feature>
<proteinExistence type="predicted"/>
<feature type="transmembrane region" description="Helical" evidence="2">
    <location>
        <begin position="315"/>
        <end position="338"/>
    </location>
</feature>
<gene>
    <name evidence="3" type="ORF">M430DRAFT_24487</name>
</gene>
<evidence type="ECO:0000256" key="1">
    <source>
        <dbReference type="SAM" id="MobiDB-lite"/>
    </source>
</evidence>
<feature type="transmembrane region" description="Helical" evidence="2">
    <location>
        <begin position="132"/>
        <end position="153"/>
    </location>
</feature>
<feature type="transmembrane region" description="Helical" evidence="2">
    <location>
        <begin position="165"/>
        <end position="186"/>
    </location>
</feature>
<protein>
    <submittedName>
        <fullName evidence="3">Uncharacterized protein</fullName>
    </submittedName>
</protein>
<keyword evidence="2" id="KW-0472">Membrane</keyword>
<dbReference type="InParanoid" id="A0A2T3BFD5"/>
<dbReference type="GeneID" id="36573153"/>
<organism evidence="3 4">
    <name type="scientific">Amorphotheca resinae ATCC 22711</name>
    <dbReference type="NCBI Taxonomy" id="857342"/>
    <lineage>
        <taxon>Eukaryota</taxon>
        <taxon>Fungi</taxon>
        <taxon>Dikarya</taxon>
        <taxon>Ascomycota</taxon>
        <taxon>Pezizomycotina</taxon>
        <taxon>Leotiomycetes</taxon>
        <taxon>Helotiales</taxon>
        <taxon>Amorphothecaceae</taxon>
        <taxon>Amorphotheca</taxon>
    </lineage>
</organism>
<sequence>MNNTLVNGTYSCSFPSIGSLLATAEAGNLNITQLVQSCPNVCSLAWGTGNPDLSGIGANVSYIMQFVSIVIFGPLFVAIYGYGKQGHLNPDSLEFWKELQDTFLDTSAQFTIPVTVAAVVRLHQSPPFFEIAFLQSLTTMQFLGLFCTAIATGVAMPKKRSIRRVLVISLYLVVDFGFYMGVVGYLRTNKASWTTIKQLASACGEYSQLTPGFVYIQTHKLSVGTGIQGFKNFLNPFSKGGWIIFGLTVAAIAGLAVTVVVVFAIYQCLRSRSPWVLGPMSLGFFGGTLYCMILLERKRQVMKKVTGSDFQDNQWGFGQVMALFLWAPLLVQSLYYILGNLFLHSLPCSYLTWCDGSTVTLFPRLKPRELVSTDRACYRCRGCHRCAESGESSRLMENIELAPVDAGVHPAMPPTRTTPRTDNETTTGIDSETYHGVLLEINSPAVRPTPESNPVPTRVAPDVEVLPPYAAIESKDISDSDKFD</sequence>
<keyword evidence="2" id="KW-0812">Transmembrane</keyword>
<dbReference type="OrthoDB" id="4582561at2759"/>
<keyword evidence="2" id="KW-1133">Transmembrane helix</keyword>
<evidence type="ECO:0000313" key="3">
    <source>
        <dbReference type="EMBL" id="PSS28126.1"/>
    </source>
</evidence>
<dbReference type="STRING" id="857342.A0A2T3BFD5"/>
<dbReference type="AlphaFoldDB" id="A0A2T3BFD5"/>